<protein>
    <recommendedName>
        <fullName evidence="3">PTS system, cellobiose-specific IIB component</fullName>
    </recommendedName>
</protein>
<gene>
    <name evidence="1" type="ORF">SAMN04490178_10392</name>
</gene>
<keyword evidence="2" id="KW-1185">Reference proteome</keyword>
<name>A0A1H8QXB3_9FIRM</name>
<dbReference type="Proteomes" id="UP000198847">
    <property type="component" value="Unassembled WGS sequence"/>
</dbReference>
<proteinExistence type="predicted"/>
<dbReference type="STRING" id="112903.SAMN04490178_10392"/>
<dbReference type="RefSeq" id="WP_091744067.1">
    <property type="nucleotide sequence ID" value="NZ_FODY01000003.1"/>
</dbReference>
<reference evidence="1 2" key="1">
    <citation type="submission" date="2016-10" db="EMBL/GenBank/DDBJ databases">
        <authorList>
            <person name="de Groot N.N."/>
        </authorList>
    </citation>
    <scope>NUCLEOTIDE SEQUENCE [LARGE SCALE GENOMIC DNA]</scope>
    <source>
        <strain evidence="1 2">DSM 13305</strain>
    </source>
</reference>
<evidence type="ECO:0000313" key="1">
    <source>
        <dbReference type="EMBL" id="SEO58805.1"/>
    </source>
</evidence>
<evidence type="ECO:0000313" key="2">
    <source>
        <dbReference type="Proteomes" id="UP000198847"/>
    </source>
</evidence>
<dbReference type="OrthoDB" id="1682657at2"/>
<organism evidence="1 2">
    <name type="scientific">Propionispora vibrioides</name>
    <dbReference type="NCBI Taxonomy" id="112903"/>
    <lineage>
        <taxon>Bacteria</taxon>
        <taxon>Bacillati</taxon>
        <taxon>Bacillota</taxon>
        <taxon>Negativicutes</taxon>
        <taxon>Selenomonadales</taxon>
        <taxon>Sporomusaceae</taxon>
        <taxon>Propionispora</taxon>
    </lineage>
</organism>
<evidence type="ECO:0008006" key="3">
    <source>
        <dbReference type="Google" id="ProtNLM"/>
    </source>
</evidence>
<sequence>MKVLIISGTTDAKAEKISKELVAGCKKRGMNEVEAVAVNLFTSDLKEMEERHNPDVIVRLTPKSLAAGKPVVDGMPLVYAFMGPDKVYNELKQYYK</sequence>
<dbReference type="EMBL" id="FODY01000003">
    <property type="protein sequence ID" value="SEO58805.1"/>
    <property type="molecule type" value="Genomic_DNA"/>
</dbReference>
<accession>A0A1H8QXB3</accession>
<dbReference type="AlphaFoldDB" id="A0A1H8QXB3"/>